<proteinExistence type="predicted"/>
<dbReference type="PANTHER" id="PTHR25465">
    <property type="entry name" value="B-BOX DOMAIN CONTAINING"/>
    <property type="match status" value="1"/>
</dbReference>
<dbReference type="PANTHER" id="PTHR25465:SF5">
    <property type="entry name" value="E3 UBIQUITIN_ISG15 LIGASE TRIM25-RELATED"/>
    <property type="match status" value="1"/>
</dbReference>
<protein>
    <submittedName>
        <fullName evidence="11">Uncharacterized protein</fullName>
    </submittedName>
</protein>
<dbReference type="Pfam" id="PF13765">
    <property type="entry name" value="PRY"/>
    <property type="match status" value="2"/>
</dbReference>
<evidence type="ECO:0000256" key="5">
    <source>
        <dbReference type="ARBA" id="ARBA00022859"/>
    </source>
</evidence>
<dbReference type="SMART" id="SM00184">
    <property type="entry name" value="RING"/>
    <property type="match status" value="2"/>
</dbReference>
<dbReference type="InterPro" id="IPR000315">
    <property type="entry name" value="Znf_B-box"/>
</dbReference>
<dbReference type="SUPFAM" id="SSF57845">
    <property type="entry name" value="B-box zinc-binding domain"/>
    <property type="match status" value="2"/>
</dbReference>
<keyword evidence="5" id="KW-0391">Immunity</keyword>
<dbReference type="SMART" id="SM00336">
    <property type="entry name" value="BBOX"/>
    <property type="match status" value="2"/>
</dbReference>
<feature type="coiled-coil region" evidence="7">
    <location>
        <begin position="753"/>
        <end position="787"/>
    </location>
</feature>
<feature type="domain" description="RING-type" evidence="8">
    <location>
        <begin position="13"/>
        <end position="56"/>
    </location>
</feature>
<dbReference type="InterPro" id="IPR006574">
    <property type="entry name" value="PRY"/>
</dbReference>
<dbReference type="InterPro" id="IPR017907">
    <property type="entry name" value="Znf_RING_CS"/>
</dbReference>
<dbReference type="InterPro" id="IPR001841">
    <property type="entry name" value="Znf_RING"/>
</dbReference>
<dbReference type="SMART" id="SM00589">
    <property type="entry name" value="PRY"/>
    <property type="match status" value="2"/>
</dbReference>
<feature type="coiled-coil region" evidence="7">
    <location>
        <begin position="256"/>
        <end position="293"/>
    </location>
</feature>
<dbReference type="Proteomes" id="UP000579812">
    <property type="component" value="Unassembled WGS sequence"/>
</dbReference>
<feature type="domain" description="B30.2/SPRY" evidence="10">
    <location>
        <begin position="356"/>
        <end position="554"/>
    </location>
</feature>
<dbReference type="Pfam" id="PF25600">
    <property type="entry name" value="TRIM_CC"/>
    <property type="match status" value="2"/>
</dbReference>
<comment type="caution">
    <text evidence="11">The sequence shown here is derived from an EMBL/GenBank/DDBJ whole genome shotgun (WGS) entry which is preliminary data.</text>
</comment>
<feature type="domain" description="B30.2/SPRY" evidence="10">
    <location>
        <begin position="910"/>
        <end position="1110"/>
    </location>
</feature>
<evidence type="ECO:0000256" key="2">
    <source>
        <dbReference type="ARBA" id="ARBA00022723"/>
    </source>
</evidence>
<evidence type="ECO:0000259" key="10">
    <source>
        <dbReference type="PROSITE" id="PS50188"/>
    </source>
</evidence>
<feature type="coiled-coil region" evidence="7">
    <location>
        <begin position="811"/>
        <end position="848"/>
    </location>
</feature>
<dbReference type="Gene3D" id="3.30.160.60">
    <property type="entry name" value="Classic Zinc Finger"/>
    <property type="match status" value="2"/>
</dbReference>
<keyword evidence="12" id="KW-1185">Reference proteome</keyword>
<feature type="domain" description="B box-type" evidence="9">
    <location>
        <begin position="698"/>
        <end position="738"/>
    </location>
</feature>
<dbReference type="GO" id="GO:0045087">
    <property type="term" value="P:innate immune response"/>
    <property type="evidence" value="ECO:0007669"/>
    <property type="project" value="UniProtKB-KW"/>
</dbReference>
<dbReference type="PROSITE" id="PS00518">
    <property type="entry name" value="ZF_RING_1"/>
    <property type="match status" value="2"/>
</dbReference>
<dbReference type="InterPro" id="IPR003879">
    <property type="entry name" value="Butyrophylin_SPRY"/>
</dbReference>
<evidence type="ECO:0000259" key="8">
    <source>
        <dbReference type="PROSITE" id="PS50089"/>
    </source>
</evidence>
<dbReference type="PROSITE" id="PS50188">
    <property type="entry name" value="B302_SPRY"/>
    <property type="match status" value="2"/>
</dbReference>
<organism evidence="11 12">
    <name type="scientific">Onychostoma macrolepis</name>
    <dbReference type="NCBI Taxonomy" id="369639"/>
    <lineage>
        <taxon>Eukaryota</taxon>
        <taxon>Metazoa</taxon>
        <taxon>Chordata</taxon>
        <taxon>Craniata</taxon>
        <taxon>Vertebrata</taxon>
        <taxon>Euteleostomi</taxon>
        <taxon>Actinopterygii</taxon>
        <taxon>Neopterygii</taxon>
        <taxon>Teleostei</taxon>
        <taxon>Ostariophysi</taxon>
        <taxon>Cypriniformes</taxon>
        <taxon>Cyprinidae</taxon>
        <taxon>Acrossocheilinae</taxon>
        <taxon>Onychostoma</taxon>
    </lineage>
</organism>
<sequence length="1127" mass="130740">MAEARFSHDQFRCPVCLDLLKDPVTIPCGHSYCNSCITDHWNQEVQKRVYSCPECRQTFRPRPALNKSTMLAEVLEQLKKSKLQTAVPAGPGDVKCDVCTVRKHKAVKSCLVCLNSFCQNHLEQHENLFKGKRHDLIDATGRLQEMICHQHEKLLDVYCRTDKRCICMVCMVDEHRNHETVSTAAERTEKQNDLVERQREFQQQIQEREKKLQELKEAVKAHKRSAQTAVEDSERIFTELIRSIERRRSEVTQIIRDREKIVVSQAEALMERIKQEIDQLRRRDAELQQLSQTQNHTHFLQSFPTLPVPPGSPDVPSIADGSLDVVGKSVSKLRQKLEDFCREETEKLAGRVICIQIIPTPEYESRKDFLQYFFQFTLDPNTAHQRLYLSEKNRVAAYNTILQKYSDHPGRFSYWWQVLCRESVHGRCYWEVEWSGIGNVDVCISVSYKSINRKGWGYKCKFGSNDQSWCLICSPSSYTFCQNNQQTKLSVVSSSRRIGVYVDHSIGILSFYSVSDTMTLIHRVQTTFTQPLYPGFWINLSYFNRIFGLSEYPTVQLFSHDQFSCSVCLDLLKDPVTIPCGHSYCMSCIKHCWNREDQKRVYSCPQCRQTFRPRPTLKKNTMLAEVVEQLKKTECKTAVPAVPAGPGDVKCDVCIGRKQKAVKSCLVCLNSFCQNHLEQHENLFKGKRHNLMDATGYLQKMICRKHNKLLDIFCRSDQSCICMLCMVDEHKNHETVSTAAERTEKQKHLVQTQRKFQQQIQEREKKLQELKEAVEAHKRSAQTAVEDSERIFTELIRSIERRRSEVTQMIRDREKTEVSRAEALLEKLKQEIDELRRRNVELEQLSNTHDHIHFLQSFSSLSVPPGSPDIPSITDSSFDDVGKSVLHLRQKIENICKEEIEKLSGQVRCIHIVAIPKYECRNDFIQYFHRFTLDRNTAHQRLCLSEGNTMMTNTNIDQQYPDHPDRFDRYLQVLCSESVRGRCYWEVEWNGLCLVSVSVAYKSIRRKGWDDDCGFGYNDQSWSLVCSPSSFSFWHNNKQTKLPVVCSSSRIGVYVDHSAGTLSFYSVSDAMNLIHTVQTTFTQPLYPGFRFIFPDTLNIRLKSLFGSVEISTVKMCDIEMQGQRFCK</sequence>
<dbReference type="AlphaFoldDB" id="A0A7J6BYT8"/>
<dbReference type="InterPro" id="IPR003877">
    <property type="entry name" value="SPRY_dom"/>
</dbReference>
<dbReference type="GO" id="GO:0008270">
    <property type="term" value="F:zinc ion binding"/>
    <property type="evidence" value="ECO:0007669"/>
    <property type="project" value="UniProtKB-KW"/>
</dbReference>
<feature type="domain" description="RING-type" evidence="8">
    <location>
        <begin position="565"/>
        <end position="608"/>
    </location>
</feature>
<dbReference type="InterPro" id="IPR043136">
    <property type="entry name" value="B30.2/SPRY_sf"/>
</dbReference>
<evidence type="ECO:0000256" key="3">
    <source>
        <dbReference type="ARBA" id="ARBA00022771"/>
    </source>
</evidence>
<evidence type="ECO:0000256" key="4">
    <source>
        <dbReference type="ARBA" id="ARBA00022833"/>
    </source>
</evidence>
<dbReference type="GO" id="GO:0005737">
    <property type="term" value="C:cytoplasm"/>
    <property type="evidence" value="ECO:0007669"/>
    <property type="project" value="UniProtKB-ARBA"/>
</dbReference>
<accession>A0A7J6BYT8</accession>
<feature type="coiled-coil region" evidence="7">
    <location>
        <begin position="185"/>
        <end position="232"/>
    </location>
</feature>
<name>A0A7J6BYT8_9TELE</name>
<dbReference type="Gene3D" id="3.30.40.10">
    <property type="entry name" value="Zinc/RING finger domain, C3HC4 (zinc finger)"/>
    <property type="match status" value="2"/>
</dbReference>
<keyword evidence="2" id="KW-0479">Metal-binding</keyword>
<dbReference type="InterPro" id="IPR013083">
    <property type="entry name" value="Znf_RING/FYVE/PHD"/>
</dbReference>
<dbReference type="SUPFAM" id="SSF57850">
    <property type="entry name" value="RING/U-box"/>
    <property type="match status" value="2"/>
</dbReference>
<dbReference type="Pfam" id="PF15227">
    <property type="entry name" value="zf-C3HC4_4"/>
    <property type="match status" value="2"/>
</dbReference>
<dbReference type="PROSITE" id="PS50119">
    <property type="entry name" value="ZF_BBOX"/>
    <property type="match status" value="2"/>
</dbReference>
<dbReference type="InterPro" id="IPR001870">
    <property type="entry name" value="B30.2/SPRY"/>
</dbReference>
<dbReference type="CDD" id="cd19769">
    <property type="entry name" value="Bbox2_TRIM16-like"/>
    <property type="match status" value="2"/>
</dbReference>
<feature type="domain" description="B box-type" evidence="9">
    <location>
        <begin position="143"/>
        <end position="183"/>
    </location>
</feature>
<evidence type="ECO:0000256" key="6">
    <source>
        <dbReference type="PROSITE-ProRule" id="PRU00024"/>
    </source>
</evidence>
<dbReference type="Gene3D" id="2.60.120.920">
    <property type="match status" value="2"/>
</dbReference>
<dbReference type="Pfam" id="PF00643">
    <property type="entry name" value="zf-B_box"/>
    <property type="match status" value="2"/>
</dbReference>
<dbReference type="InterPro" id="IPR051051">
    <property type="entry name" value="E3_ubiq-ligase_TRIM/RNF"/>
</dbReference>
<dbReference type="PRINTS" id="PR01407">
    <property type="entry name" value="BUTYPHLNCDUF"/>
</dbReference>
<keyword evidence="1" id="KW-0399">Innate immunity</keyword>
<dbReference type="PROSITE" id="PS50089">
    <property type="entry name" value="ZF_RING_2"/>
    <property type="match status" value="2"/>
</dbReference>
<evidence type="ECO:0000313" key="11">
    <source>
        <dbReference type="EMBL" id="KAF4100137.1"/>
    </source>
</evidence>
<evidence type="ECO:0000259" key="9">
    <source>
        <dbReference type="PROSITE" id="PS50119"/>
    </source>
</evidence>
<evidence type="ECO:0000313" key="12">
    <source>
        <dbReference type="Proteomes" id="UP000579812"/>
    </source>
</evidence>
<keyword evidence="3 6" id="KW-0863">Zinc-finger</keyword>
<evidence type="ECO:0000256" key="7">
    <source>
        <dbReference type="SAM" id="Coils"/>
    </source>
</evidence>
<gene>
    <name evidence="11" type="ORF">G5714_018333</name>
</gene>
<dbReference type="SMART" id="SM00449">
    <property type="entry name" value="SPRY"/>
    <property type="match status" value="2"/>
</dbReference>
<dbReference type="InterPro" id="IPR058030">
    <property type="entry name" value="TRIM8/14/16/25/29/45/65_CC"/>
</dbReference>
<keyword evidence="7" id="KW-0175">Coiled coil</keyword>
<dbReference type="InterPro" id="IPR013320">
    <property type="entry name" value="ConA-like_dom_sf"/>
</dbReference>
<dbReference type="CDD" id="cd16040">
    <property type="entry name" value="SPRY_PRY_SNTX"/>
    <property type="match status" value="2"/>
</dbReference>
<dbReference type="SUPFAM" id="SSF49899">
    <property type="entry name" value="Concanavalin A-like lectins/glucanases"/>
    <property type="match status" value="2"/>
</dbReference>
<dbReference type="EMBL" id="JAAMOB010000019">
    <property type="protein sequence ID" value="KAF4100137.1"/>
    <property type="molecule type" value="Genomic_DNA"/>
</dbReference>
<keyword evidence="4" id="KW-0862">Zinc</keyword>
<dbReference type="Pfam" id="PF00622">
    <property type="entry name" value="SPRY"/>
    <property type="match status" value="2"/>
</dbReference>
<reference evidence="11 12" key="1">
    <citation type="submission" date="2020-04" db="EMBL/GenBank/DDBJ databases">
        <title>Chromosome-level genome assembly of a cyprinid fish Onychostoma macrolepis by integration of Nanopore Sequencing, Bionano and Hi-C technology.</title>
        <authorList>
            <person name="Wang D."/>
        </authorList>
    </citation>
    <scope>NUCLEOTIDE SEQUENCE [LARGE SCALE GENOMIC DNA]</scope>
    <source>
        <strain evidence="11">SWU-2019</strain>
        <tissue evidence="11">Muscle</tissue>
    </source>
</reference>
<evidence type="ECO:0000256" key="1">
    <source>
        <dbReference type="ARBA" id="ARBA00022588"/>
    </source>
</evidence>
<dbReference type="Gene3D" id="4.10.830.40">
    <property type="match status" value="2"/>
</dbReference>